<gene>
    <name evidence="8" type="ORF">WMO41_10970</name>
</gene>
<feature type="transmembrane region" description="Helical" evidence="7">
    <location>
        <begin position="197"/>
        <end position="216"/>
    </location>
</feature>
<comment type="subcellular location">
    <subcellularLocation>
        <location evidence="1">Membrane</location>
        <topology evidence="1">Multi-pass membrane protein</topology>
    </subcellularLocation>
</comment>
<feature type="transmembrane region" description="Helical" evidence="7">
    <location>
        <begin position="36"/>
        <end position="56"/>
    </location>
</feature>
<evidence type="ECO:0000256" key="3">
    <source>
        <dbReference type="ARBA" id="ARBA00022475"/>
    </source>
</evidence>
<keyword evidence="4 7" id="KW-0812">Transmembrane</keyword>
<dbReference type="RefSeq" id="WP_349229789.1">
    <property type="nucleotide sequence ID" value="NZ_JBBMFJ010000023.1"/>
</dbReference>
<feature type="transmembrane region" description="Helical" evidence="7">
    <location>
        <begin position="167"/>
        <end position="185"/>
    </location>
</feature>
<proteinExistence type="predicted"/>
<accession>A0ABV1HMY0</accession>
<dbReference type="PANTHER" id="PTHR36838">
    <property type="entry name" value="AUXIN EFFLUX CARRIER FAMILY PROTEIN"/>
    <property type="match status" value="1"/>
</dbReference>
<sequence length="314" mass="33592">MENLIFSLNATIPIFLLMVLGVFFKKTGLFQENMINGINQFVFKVTLPVLLFGDLAKQDFAKAWNGKFVAFCFVVTLVSISLVALMSMALKDKSQRGEFIQGAYRSSAAVLGIAFITNIYGNSGMAPLMIIGSVPLYNIMAVVVLSFTNPDQGGMSPALIKKTLKGIVTNPIILGILSGALWSVLRLPMPTILAKTVSNLGGLTTPLGLMAMGASFQWSEAKSGMGPAFVASFMKLIGLCMLFLPVAVLLGFREAELIAILVMLGSSTTVSSYVMARNMGHKGVLSASIVAITTLGSAFSLTFWLYVMKSLALI</sequence>
<name>A0ABV1HMY0_9FIRM</name>
<feature type="transmembrane region" description="Helical" evidence="7">
    <location>
        <begin position="126"/>
        <end position="147"/>
    </location>
</feature>
<evidence type="ECO:0000256" key="2">
    <source>
        <dbReference type="ARBA" id="ARBA00022448"/>
    </source>
</evidence>
<evidence type="ECO:0000256" key="7">
    <source>
        <dbReference type="SAM" id="Phobius"/>
    </source>
</evidence>
<keyword evidence="5 7" id="KW-1133">Transmembrane helix</keyword>
<dbReference type="EMBL" id="JBBMFJ010000023">
    <property type="protein sequence ID" value="MEQ2563676.1"/>
    <property type="molecule type" value="Genomic_DNA"/>
</dbReference>
<evidence type="ECO:0000313" key="9">
    <source>
        <dbReference type="Proteomes" id="UP001437460"/>
    </source>
</evidence>
<evidence type="ECO:0000256" key="6">
    <source>
        <dbReference type="ARBA" id="ARBA00023136"/>
    </source>
</evidence>
<feature type="transmembrane region" description="Helical" evidence="7">
    <location>
        <begin position="102"/>
        <end position="120"/>
    </location>
</feature>
<evidence type="ECO:0000256" key="5">
    <source>
        <dbReference type="ARBA" id="ARBA00022989"/>
    </source>
</evidence>
<evidence type="ECO:0000313" key="8">
    <source>
        <dbReference type="EMBL" id="MEQ2563676.1"/>
    </source>
</evidence>
<dbReference type="PANTHER" id="PTHR36838:SF4">
    <property type="entry name" value="AUXIN EFFLUX CARRIER FAMILY PROTEIN"/>
    <property type="match status" value="1"/>
</dbReference>
<reference evidence="8 9" key="1">
    <citation type="submission" date="2024-03" db="EMBL/GenBank/DDBJ databases">
        <title>Human intestinal bacterial collection.</title>
        <authorList>
            <person name="Pauvert C."/>
            <person name="Hitch T.C.A."/>
            <person name="Clavel T."/>
        </authorList>
    </citation>
    <scope>NUCLEOTIDE SEQUENCE [LARGE SCALE GENOMIC DNA]</scope>
    <source>
        <strain evidence="8 9">CLA-AP-H27</strain>
    </source>
</reference>
<organism evidence="8 9">
    <name type="scientific">Ventrimonas faecis</name>
    <dbReference type="NCBI Taxonomy" id="3133170"/>
    <lineage>
        <taxon>Bacteria</taxon>
        <taxon>Bacillati</taxon>
        <taxon>Bacillota</taxon>
        <taxon>Clostridia</taxon>
        <taxon>Lachnospirales</taxon>
        <taxon>Lachnospiraceae</taxon>
        <taxon>Ventrimonas</taxon>
    </lineage>
</organism>
<feature type="transmembrane region" description="Helical" evidence="7">
    <location>
        <begin position="257"/>
        <end position="276"/>
    </location>
</feature>
<keyword evidence="3" id="KW-1003">Cell membrane</keyword>
<keyword evidence="9" id="KW-1185">Reference proteome</keyword>
<protein>
    <submittedName>
        <fullName evidence="8">AEC family transporter</fullName>
    </submittedName>
</protein>
<feature type="transmembrane region" description="Helical" evidence="7">
    <location>
        <begin position="68"/>
        <end position="90"/>
    </location>
</feature>
<feature type="transmembrane region" description="Helical" evidence="7">
    <location>
        <begin position="283"/>
        <end position="307"/>
    </location>
</feature>
<keyword evidence="2" id="KW-0813">Transport</keyword>
<dbReference type="Proteomes" id="UP001437460">
    <property type="component" value="Unassembled WGS sequence"/>
</dbReference>
<comment type="caution">
    <text evidence="8">The sequence shown here is derived from an EMBL/GenBank/DDBJ whole genome shotgun (WGS) entry which is preliminary data.</text>
</comment>
<evidence type="ECO:0000256" key="1">
    <source>
        <dbReference type="ARBA" id="ARBA00004141"/>
    </source>
</evidence>
<dbReference type="InterPro" id="IPR004776">
    <property type="entry name" value="Mem_transp_PIN-like"/>
</dbReference>
<evidence type="ECO:0000256" key="4">
    <source>
        <dbReference type="ARBA" id="ARBA00022692"/>
    </source>
</evidence>
<dbReference type="Pfam" id="PF03547">
    <property type="entry name" value="Mem_trans"/>
    <property type="match status" value="1"/>
</dbReference>
<feature type="transmembrane region" description="Helical" evidence="7">
    <location>
        <begin position="6"/>
        <end position="24"/>
    </location>
</feature>
<keyword evidence="6 7" id="KW-0472">Membrane</keyword>
<feature type="transmembrane region" description="Helical" evidence="7">
    <location>
        <begin position="228"/>
        <end position="251"/>
    </location>
</feature>